<feature type="region of interest" description="Disordered" evidence="1">
    <location>
        <begin position="837"/>
        <end position="919"/>
    </location>
</feature>
<protein>
    <submittedName>
        <fullName evidence="2">Cement protein 3B variant-like</fullName>
    </submittedName>
</protein>
<gene>
    <name evidence="2" type="ORF">BIW11_08516</name>
</gene>
<feature type="compositionally biased region" description="Low complexity" evidence="1">
    <location>
        <begin position="41"/>
        <end position="61"/>
    </location>
</feature>
<feature type="compositionally biased region" description="Basic and acidic residues" evidence="1">
    <location>
        <begin position="587"/>
        <end position="598"/>
    </location>
</feature>
<feature type="compositionally biased region" description="Basic and acidic residues" evidence="1">
    <location>
        <begin position="385"/>
        <end position="404"/>
    </location>
</feature>
<feature type="region of interest" description="Disordered" evidence="1">
    <location>
        <begin position="486"/>
        <end position="688"/>
    </location>
</feature>
<evidence type="ECO:0000313" key="3">
    <source>
        <dbReference type="Proteomes" id="UP000192247"/>
    </source>
</evidence>
<feature type="compositionally biased region" description="Polar residues" evidence="1">
    <location>
        <begin position="837"/>
        <end position="867"/>
    </location>
</feature>
<feature type="region of interest" description="Disordered" evidence="1">
    <location>
        <begin position="243"/>
        <end position="450"/>
    </location>
</feature>
<evidence type="ECO:0000313" key="2">
    <source>
        <dbReference type="EMBL" id="OQR75291.1"/>
    </source>
</evidence>
<feature type="region of interest" description="Disordered" evidence="1">
    <location>
        <begin position="1"/>
        <end position="64"/>
    </location>
</feature>
<feature type="compositionally biased region" description="Pro residues" evidence="1">
    <location>
        <begin position="492"/>
        <end position="502"/>
    </location>
</feature>
<dbReference type="EMBL" id="MNPL01006584">
    <property type="protein sequence ID" value="OQR75291.1"/>
    <property type="molecule type" value="Genomic_DNA"/>
</dbReference>
<feature type="compositionally biased region" description="Basic and acidic residues" evidence="1">
    <location>
        <begin position="525"/>
        <end position="539"/>
    </location>
</feature>
<feature type="region of interest" description="Disordered" evidence="1">
    <location>
        <begin position="725"/>
        <end position="777"/>
    </location>
</feature>
<feature type="compositionally biased region" description="Basic and acidic residues" evidence="1">
    <location>
        <begin position="878"/>
        <end position="902"/>
    </location>
</feature>
<dbReference type="AlphaFoldDB" id="A0A1V9XP91"/>
<feature type="region of interest" description="Disordered" evidence="1">
    <location>
        <begin position="150"/>
        <end position="195"/>
    </location>
</feature>
<feature type="compositionally biased region" description="Low complexity" evidence="1">
    <location>
        <begin position="243"/>
        <end position="254"/>
    </location>
</feature>
<organism evidence="2 3">
    <name type="scientific">Tropilaelaps mercedesae</name>
    <dbReference type="NCBI Taxonomy" id="418985"/>
    <lineage>
        <taxon>Eukaryota</taxon>
        <taxon>Metazoa</taxon>
        <taxon>Ecdysozoa</taxon>
        <taxon>Arthropoda</taxon>
        <taxon>Chelicerata</taxon>
        <taxon>Arachnida</taxon>
        <taxon>Acari</taxon>
        <taxon>Parasitiformes</taxon>
        <taxon>Mesostigmata</taxon>
        <taxon>Gamasina</taxon>
        <taxon>Dermanyssoidea</taxon>
        <taxon>Laelapidae</taxon>
        <taxon>Tropilaelaps</taxon>
    </lineage>
</organism>
<feature type="compositionally biased region" description="Polar residues" evidence="1">
    <location>
        <begin position="407"/>
        <end position="417"/>
    </location>
</feature>
<feature type="compositionally biased region" description="Basic residues" evidence="1">
    <location>
        <begin position="631"/>
        <end position="641"/>
    </location>
</feature>
<feature type="compositionally biased region" description="Polar residues" evidence="1">
    <location>
        <begin position="511"/>
        <end position="522"/>
    </location>
</feature>
<feature type="compositionally biased region" description="Polar residues" evidence="1">
    <location>
        <begin position="304"/>
        <end position="340"/>
    </location>
</feature>
<feature type="compositionally biased region" description="Pro residues" evidence="1">
    <location>
        <begin position="436"/>
        <end position="449"/>
    </location>
</feature>
<dbReference type="OrthoDB" id="6509617at2759"/>
<dbReference type="InParanoid" id="A0A1V9XP91"/>
<feature type="compositionally biased region" description="Pro residues" evidence="1">
    <location>
        <begin position="255"/>
        <end position="268"/>
    </location>
</feature>
<reference evidence="2 3" key="1">
    <citation type="journal article" date="2017" name="Gigascience">
        <title>Draft genome of the honey bee ectoparasitic mite, Tropilaelaps mercedesae, is shaped by the parasitic life history.</title>
        <authorList>
            <person name="Dong X."/>
            <person name="Armstrong S.D."/>
            <person name="Xia D."/>
            <person name="Makepeace B.L."/>
            <person name="Darby A.C."/>
            <person name="Kadowaki T."/>
        </authorList>
    </citation>
    <scope>NUCLEOTIDE SEQUENCE [LARGE SCALE GENOMIC DNA]</scope>
    <source>
        <strain evidence="2">Wuxi-XJTLU</strain>
    </source>
</reference>
<comment type="caution">
    <text evidence="2">The sequence shown here is derived from an EMBL/GenBank/DDBJ whole genome shotgun (WGS) entry which is preliminary data.</text>
</comment>
<name>A0A1V9XP91_9ACAR</name>
<sequence>MPLRAVTRTVSPSSAGRLRRSDSLRSVSSGSARSDDSLPRSPGNGAPNGNHSNNNKGKSVSFNNNVRVQYPRRTSHSFSKFDSLTSLNGRHSPISSGLNEIDYSNTNANGGGIPYASSPHHLPPQPQSYALTHSNKPSGRKFWSSVWRSHSTRRSDDNSSPVIKYKVKHSSPLSSRKLGSKKQTGSESPQVRRNHVKKIVSLFNKQAAVDKQKLKEDQETSGPKKSLHDLQAANMSAIPSMAISRSSVTRSSSPAPRPSASPPAPPTNPKTSTTSTTTTLQGPTTIKRTVTTTTYEPRPYEHVSFNNPLNLHPGSPQTDSSVNTSDKENSSFQSGSSFLNRDSGISLPASPIRSTSPGPFISTVTLNHSPRTQRNPKDSVSSTQRDSREFRHEFRSVPPFKDRGTFVGQSSDDSLYSESAPPQRPLRNKPPSALNIPPPPQMQHPPPPMKDVAVQVNQVKPGNLTPVEEFPARIYAPLYSQVNKALKKTNSSPPPPPPPPTSSMPLARWPSHSQLMTSSSPRWGSGHDVRDHMSNRDSRSQSPQWRHYRSGSPSRYGDHSLPAHLGPGYERASMSSPVHGHPVSRYSDLEHGTTHHSDFGLSDAESGASRSRTPQSHVKTSSRSFGFNIGTKKKVKSKKSKTAQESDSSSTSSQGMERSKSMLRSTAAPRTLANPTGSRTQHYSSLLNLSPTYSRTAYPTYEDEYGPAPKPPHSYSWTLSLGRAPKSKRSIDGSSTATGPIYSTQAPIGQTARKAYSDAPSSIDEDHHSHFSQPSRRGGLAAAFHNRNTRGEPFNSGASSCGSVAASEAAGIREPIVMYIPGVQRTRAPPDAAVNRSNSFFQQQPPPGRSNSPHMNGPQQPHGSSATLGRKEHKSRFAKQETKGGSSKTDRYKKDNEREADRYTAVQRSKSIPRNARFL</sequence>
<feature type="compositionally biased region" description="Polar residues" evidence="1">
    <location>
        <begin position="181"/>
        <end position="191"/>
    </location>
</feature>
<keyword evidence="3" id="KW-1185">Reference proteome</keyword>
<accession>A0A1V9XP91</accession>
<feature type="compositionally biased region" description="Polar residues" evidence="1">
    <location>
        <begin position="608"/>
        <end position="625"/>
    </location>
</feature>
<feature type="compositionally biased region" description="Polar residues" evidence="1">
    <location>
        <begin position="673"/>
        <end position="688"/>
    </location>
</feature>
<evidence type="ECO:0000256" key="1">
    <source>
        <dbReference type="SAM" id="MobiDB-lite"/>
    </source>
</evidence>
<feature type="compositionally biased region" description="Polar residues" evidence="1">
    <location>
        <begin position="732"/>
        <end position="748"/>
    </location>
</feature>
<feature type="compositionally biased region" description="Polar residues" evidence="1">
    <location>
        <begin position="352"/>
        <end position="384"/>
    </location>
</feature>
<proteinExistence type="predicted"/>
<feature type="compositionally biased region" description="Low complexity" evidence="1">
    <location>
        <begin position="269"/>
        <end position="294"/>
    </location>
</feature>
<dbReference type="Proteomes" id="UP000192247">
    <property type="component" value="Unassembled WGS sequence"/>
</dbReference>